<evidence type="ECO:0000256" key="1">
    <source>
        <dbReference type="SAM" id="MobiDB-lite"/>
    </source>
</evidence>
<sequence length="212" mass="23737">MLRRRGSISLLLLSLVHEAKEVKEKLLVVDGGGLNFKADADLFSRCCSVPIHALFLFMLYSVKECYCCSVEEGKEDEPKLRNMSREGCPKGCRRWWLRAGRTMEEGALPFENQIVGSSRGEWGKDESRSPKKESSPSPPNPPTVLRLDDEREKLTVTKTKSSEGERQREEKFQIDLMAPPPSRSSLERDGEIDFDAADPKSIATSVGTVSDT</sequence>
<accession>A0AAV5IGB0</accession>
<dbReference type="Proteomes" id="UP001054252">
    <property type="component" value="Unassembled WGS sequence"/>
</dbReference>
<reference evidence="2 3" key="1">
    <citation type="journal article" date="2021" name="Commun. Biol.">
        <title>The genome of Shorea leprosula (Dipterocarpaceae) highlights the ecological relevance of drought in aseasonal tropical rainforests.</title>
        <authorList>
            <person name="Ng K.K.S."/>
            <person name="Kobayashi M.J."/>
            <person name="Fawcett J.A."/>
            <person name="Hatakeyama M."/>
            <person name="Paape T."/>
            <person name="Ng C.H."/>
            <person name="Ang C.C."/>
            <person name="Tnah L.H."/>
            <person name="Lee C.T."/>
            <person name="Nishiyama T."/>
            <person name="Sese J."/>
            <person name="O'Brien M.J."/>
            <person name="Copetti D."/>
            <person name="Mohd Noor M.I."/>
            <person name="Ong R.C."/>
            <person name="Putra M."/>
            <person name="Sireger I.Z."/>
            <person name="Indrioko S."/>
            <person name="Kosugi Y."/>
            <person name="Izuno A."/>
            <person name="Isagi Y."/>
            <person name="Lee S.L."/>
            <person name="Shimizu K.K."/>
        </authorList>
    </citation>
    <scope>NUCLEOTIDE SEQUENCE [LARGE SCALE GENOMIC DNA]</scope>
    <source>
        <strain evidence="2">214</strain>
    </source>
</reference>
<dbReference type="GO" id="GO:0005634">
    <property type="term" value="C:nucleus"/>
    <property type="evidence" value="ECO:0007669"/>
    <property type="project" value="TreeGrafter"/>
</dbReference>
<feature type="compositionally biased region" description="Polar residues" evidence="1">
    <location>
        <begin position="202"/>
        <end position="212"/>
    </location>
</feature>
<protein>
    <submittedName>
        <fullName evidence="2">Uncharacterized protein</fullName>
    </submittedName>
</protein>
<dbReference type="InterPro" id="IPR039317">
    <property type="entry name" value="TIC"/>
</dbReference>
<name>A0AAV5IGB0_9ROSI</name>
<dbReference type="PANTHER" id="PTHR34798">
    <property type="entry name" value="PROTEIN TIME FOR COFFEE"/>
    <property type="match status" value="1"/>
</dbReference>
<feature type="compositionally biased region" description="Basic and acidic residues" evidence="1">
    <location>
        <begin position="146"/>
        <end position="173"/>
    </location>
</feature>
<keyword evidence="3" id="KW-1185">Reference proteome</keyword>
<gene>
    <name evidence="2" type="ORF">SLEP1_g12238</name>
</gene>
<comment type="caution">
    <text evidence="2">The sequence shown here is derived from an EMBL/GenBank/DDBJ whole genome shotgun (WGS) entry which is preliminary data.</text>
</comment>
<dbReference type="AlphaFoldDB" id="A0AAV5IGB0"/>
<dbReference type="GO" id="GO:0042752">
    <property type="term" value="P:regulation of circadian rhythm"/>
    <property type="evidence" value="ECO:0007669"/>
    <property type="project" value="InterPro"/>
</dbReference>
<dbReference type="PANTHER" id="PTHR34798:SF2">
    <property type="entry name" value="PROTEIN TIME FOR COFFEE"/>
    <property type="match status" value="1"/>
</dbReference>
<organism evidence="2 3">
    <name type="scientific">Rubroshorea leprosula</name>
    <dbReference type="NCBI Taxonomy" id="152421"/>
    <lineage>
        <taxon>Eukaryota</taxon>
        <taxon>Viridiplantae</taxon>
        <taxon>Streptophyta</taxon>
        <taxon>Embryophyta</taxon>
        <taxon>Tracheophyta</taxon>
        <taxon>Spermatophyta</taxon>
        <taxon>Magnoliopsida</taxon>
        <taxon>eudicotyledons</taxon>
        <taxon>Gunneridae</taxon>
        <taxon>Pentapetalae</taxon>
        <taxon>rosids</taxon>
        <taxon>malvids</taxon>
        <taxon>Malvales</taxon>
        <taxon>Dipterocarpaceae</taxon>
        <taxon>Rubroshorea</taxon>
    </lineage>
</organism>
<feature type="region of interest" description="Disordered" evidence="1">
    <location>
        <begin position="108"/>
        <end position="212"/>
    </location>
</feature>
<proteinExistence type="predicted"/>
<dbReference type="EMBL" id="BPVZ01000014">
    <property type="protein sequence ID" value="GKU99379.1"/>
    <property type="molecule type" value="Genomic_DNA"/>
</dbReference>
<evidence type="ECO:0000313" key="2">
    <source>
        <dbReference type="EMBL" id="GKU99379.1"/>
    </source>
</evidence>
<feature type="compositionally biased region" description="Basic and acidic residues" evidence="1">
    <location>
        <begin position="121"/>
        <end position="134"/>
    </location>
</feature>
<evidence type="ECO:0000313" key="3">
    <source>
        <dbReference type="Proteomes" id="UP001054252"/>
    </source>
</evidence>